<name>A0A0K2UXL3_LEPSM</name>
<dbReference type="FunFam" id="1.10.238.10:FF:000178">
    <property type="entry name" value="Calmodulin-2 A"/>
    <property type="match status" value="1"/>
</dbReference>
<dbReference type="GO" id="GO:0043226">
    <property type="term" value="C:organelle"/>
    <property type="evidence" value="ECO:0007669"/>
    <property type="project" value="UniProtKB-ARBA"/>
</dbReference>
<proteinExistence type="predicted"/>
<dbReference type="SUPFAM" id="SSF47473">
    <property type="entry name" value="EF-hand"/>
    <property type="match status" value="1"/>
</dbReference>
<evidence type="ECO:0000256" key="1">
    <source>
        <dbReference type="ARBA" id="ARBA00022737"/>
    </source>
</evidence>
<reference evidence="2" key="1">
    <citation type="submission" date="2014-05" db="EMBL/GenBank/DDBJ databases">
        <authorList>
            <person name="Chronopoulou M."/>
        </authorList>
    </citation>
    <scope>NUCLEOTIDE SEQUENCE</scope>
    <source>
        <tissue evidence="2">Whole organism</tissue>
    </source>
</reference>
<dbReference type="EMBL" id="HACA01025469">
    <property type="protein sequence ID" value="CDW42830.1"/>
    <property type="molecule type" value="Transcribed_RNA"/>
</dbReference>
<evidence type="ECO:0000313" key="2">
    <source>
        <dbReference type="EMBL" id="CDW42830.1"/>
    </source>
</evidence>
<dbReference type="AlphaFoldDB" id="A0A0K2UXL3"/>
<keyword evidence="1" id="KW-0677">Repeat</keyword>
<organism evidence="2">
    <name type="scientific">Lepeophtheirus salmonis</name>
    <name type="common">Salmon louse</name>
    <name type="synonym">Caligus salmonis</name>
    <dbReference type="NCBI Taxonomy" id="72036"/>
    <lineage>
        <taxon>Eukaryota</taxon>
        <taxon>Metazoa</taxon>
        <taxon>Ecdysozoa</taxon>
        <taxon>Arthropoda</taxon>
        <taxon>Crustacea</taxon>
        <taxon>Multicrustacea</taxon>
        <taxon>Hexanauplia</taxon>
        <taxon>Copepoda</taxon>
        <taxon>Siphonostomatoida</taxon>
        <taxon>Caligidae</taxon>
        <taxon>Lepeophtheirus</taxon>
    </lineage>
</organism>
<dbReference type="InterPro" id="IPR011992">
    <property type="entry name" value="EF-hand-dom_pair"/>
</dbReference>
<accession>A0A0K2UXL3</accession>
<sequence length="62" mass="7399">MKSLGQRPKEEELLKMVRDVSEDPIYDTIEFNEFLQMMSKQQKYGLDEESIKEAFNLNQKDL</sequence>
<dbReference type="Gene3D" id="1.10.238.10">
    <property type="entry name" value="EF-hand"/>
    <property type="match status" value="1"/>
</dbReference>
<protein>
    <submittedName>
        <fullName evidence="2">Uncharacterized protein</fullName>
    </submittedName>
</protein>